<feature type="domain" description="J" evidence="2">
    <location>
        <begin position="699"/>
        <end position="784"/>
    </location>
</feature>
<dbReference type="InterPro" id="IPR011990">
    <property type="entry name" value="TPR-like_helical_dom_sf"/>
</dbReference>
<dbReference type="Gene3D" id="1.10.287.110">
    <property type="entry name" value="DnaJ domain"/>
    <property type="match status" value="1"/>
</dbReference>
<feature type="compositionally biased region" description="Polar residues" evidence="1">
    <location>
        <begin position="12"/>
        <end position="27"/>
    </location>
</feature>
<name>A0A0K9PEY5_ZOSMR</name>
<dbReference type="AlphaFoldDB" id="A0A0K9PEY5"/>
<dbReference type="CDD" id="cd06257">
    <property type="entry name" value="DnaJ"/>
    <property type="match status" value="1"/>
</dbReference>
<accession>A0A0K9PEY5</accession>
<proteinExistence type="predicted"/>
<dbReference type="GO" id="GO:0005783">
    <property type="term" value="C:endoplasmic reticulum"/>
    <property type="evidence" value="ECO:0007669"/>
    <property type="project" value="UniProtKB-ARBA"/>
</dbReference>
<dbReference type="PANTHER" id="PTHR45181">
    <property type="entry name" value="HEAT SHOCK PROTEIN DNAJ WITH TETRATRICOPEPTIDE REPEAT-CONTAINING PROTEIN"/>
    <property type="match status" value="1"/>
</dbReference>
<dbReference type="SMART" id="SM00271">
    <property type="entry name" value="DnaJ"/>
    <property type="match status" value="1"/>
</dbReference>
<dbReference type="InterPro" id="IPR036869">
    <property type="entry name" value="J_dom_sf"/>
</dbReference>
<dbReference type="OrthoDB" id="10250354at2759"/>
<dbReference type="InterPro" id="IPR019734">
    <property type="entry name" value="TPR_rpt"/>
</dbReference>
<dbReference type="PROSITE" id="PS00636">
    <property type="entry name" value="DNAJ_1"/>
    <property type="match status" value="1"/>
</dbReference>
<dbReference type="SMART" id="SM00028">
    <property type="entry name" value="TPR"/>
    <property type="match status" value="6"/>
</dbReference>
<feature type="region of interest" description="Disordered" evidence="1">
    <location>
        <begin position="1"/>
        <end position="47"/>
    </location>
</feature>
<evidence type="ECO:0000313" key="3">
    <source>
        <dbReference type="EMBL" id="KMZ66780.1"/>
    </source>
</evidence>
<dbReference type="Pfam" id="PF00226">
    <property type="entry name" value="DnaJ"/>
    <property type="match status" value="1"/>
</dbReference>
<dbReference type="InterPro" id="IPR018253">
    <property type="entry name" value="DnaJ_domain_CS"/>
</dbReference>
<dbReference type="EMBL" id="LFYR01000957">
    <property type="protein sequence ID" value="KMZ66780.1"/>
    <property type="molecule type" value="Genomic_DNA"/>
</dbReference>
<keyword evidence="4" id="KW-1185">Reference proteome</keyword>
<sequence>MDSRISDRGSFLESSKNAYPSPMNGSDSKGGLDCGDRNHPSACSKMDGDISYKGNLEGLDVVREENVARRISPGSVGPRKKTDAMNDDAGVDGNSAFVFSSRRNITNQENLFPWFPPNMTFYTTKKISKAHARMKKESEKIIASGCAQQKSSDFRPGVGISSSYTSNFNQTKLDFEQEFKNSSASIIQMNKNIPGENSNELHRAISKENPQLHSTPKKSIPPLHIDETEKKTQHVPFVSQTEERISDNKREAETELPSILDAAASLAAQETCERCRLRGNRAYASGSLAKAEEFYTRGVDSVSPNEESRSCRRSLMLCYGNRAVARISLGRVREALNDCMKALAIDPSFIKIQIRAANCHLSLGEAEDASKFFTRCLQTESDFGLDKFFSEEASEGLKKAQKVRDIINLSIELFLKDNSSDKANALQILSEALSISPHSEKLMKMKAEVLFMLGNYEEVIKLCKETMDSSERNSLLISGDDEINDGLLECTHYPLPKIWRVYLIAKSYFYLGNIDEALDEIQMHEEIGSFSQKYEGRSMGSMESFYVILKELSRLKASGNDAYQAGQYSEAIEFYTSALACTIESHSFAALCFCNRAAAYQALGQITEAIADCSLAITFDANHVKAIYRRSTLSEMIRDYGQATSDLSRLILLLESQTKVKYNLFESYAKPSDIKNDLKDAHLRLTIVEEAITRRIPLHMYMILGVESSTSSIDIKKAYRKAALRHHPDKVARFLAKGESNDNVYRTKLIAAAYQDADRLFKMIGESYAVLSDPTKRMRYDNEEKTRTNAKLISGDPKTFMVTNLRR</sequence>
<dbReference type="PROSITE" id="PS50076">
    <property type="entry name" value="DNAJ_2"/>
    <property type="match status" value="1"/>
</dbReference>
<dbReference type="OMA" id="CKDADRL"/>
<dbReference type="Pfam" id="PF13181">
    <property type="entry name" value="TPR_8"/>
    <property type="match status" value="2"/>
</dbReference>
<evidence type="ECO:0000256" key="1">
    <source>
        <dbReference type="SAM" id="MobiDB-lite"/>
    </source>
</evidence>
<dbReference type="STRING" id="29655.A0A0K9PEY5"/>
<dbReference type="PRINTS" id="PR00625">
    <property type="entry name" value="JDOMAIN"/>
</dbReference>
<gene>
    <name evidence="3" type="ORF">ZOSMA_289G00210</name>
</gene>
<dbReference type="PANTHER" id="PTHR45181:SF4">
    <property type="entry name" value="HEAT SHOCK PROTEIN DNAJ WITH TETRATRICOPEPTIDE REPEAT-CONTAINING PROTEIN"/>
    <property type="match status" value="1"/>
</dbReference>
<evidence type="ECO:0000259" key="2">
    <source>
        <dbReference type="PROSITE" id="PS50076"/>
    </source>
</evidence>
<dbReference type="Gene3D" id="1.25.40.10">
    <property type="entry name" value="Tetratricopeptide repeat domain"/>
    <property type="match status" value="3"/>
</dbReference>
<reference evidence="4" key="1">
    <citation type="journal article" date="2016" name="Nature">
        <title>The genome of the seagrass Zostera marina reveals angiosperm adaptation to the sea.</title>
        <authorList>
            <person name="Olsen J.L."/>
            <person name="Rouze P."/>
            <person name="Verhelst B."/>
            <person name="Lin Y.-C."/>
            <person name="Bayer T."/>
            <person name="Collen J."/>
            <person name="Dattolo E."/>
            <person name="De Paoli E."/>
            <person name="Dittami S."/>
            <person name="Maumus F."/>
            <person name="Michel G."/>
            <person name="Kersting A."/>
            <person name="Lauritano C."/>
            <person name="Lohaus R."/>
            <person name="Toepel M."/>
            <person name="Tonon T."/>
            <person name="Vanneste K."/>
            <person name="Amirebrahimi M."/>
            <person name="Brakel J."/>
            <person name="Bostroem C."/>
            <person name="Chovatia M."/>
            <person name="Grimwood J."/>
            <person name="Jenkins J.W."/>
            <person name="Jueterbock A."/>
            <person name="Mraz A."/>
            <person name="Stam W.T."/>
            <person name="Tice H."/>
            <person name="Bornberg-Bauer E."/>
            <person name="Green P.J."/>
            <person name="Pearson G.A."/>
            <person name="Procaccini G."/>
            <person name="Duarte C.M."/>
            <person name="Schmutz J."/>
            <person name="Reusch T.B.H."/>
            <person name="Van de Peer Y."/>
        </authorList>
    </citation>
    <scope>NUCLEOTIDE SEQUENCE [LARGE SCALE GENOMIC DNA]</scope>
    <source>
        <strain evidence="4">cv. Finnish</strain>
    </source>
</reference>
<dbReference type="SUPFAM" id="SSF46565">
    <property type="entry name" value="Chaperone J-domain"/>
    <property type="match status" value="1"/>
</dbReference>
<dbReference type="InterPro" id="IPR001623">
    <property type="entry name" value="DnaJ_domain"/>
</dbReference>
<dbReference type="Proteomes" id="UP000036987">
    <property type="component" value="Unassembled WGS sequence"/>
</dbReference>
<evidence type="ECO:0000313" key="4">
    <source>
        <dbReference type="Proteomes" id="UP000036987"/>
    </source>
</evidence>
<comment type="caution">
    <text evidence="3">The sequence shown here is derived from an EMBL/GenBank/DDBJ whole genome shotgun (WGS) entry which is preliminary data.</text>
</comment>
<organism evidence="3 4">
    <name type="scientific">Zostera marina</name>
    <name type="common">Eelgrass</name>
    <dbReference type="NCBI Taxonomy" id="29655"/>
    <lineage>
        <taxon>Eukaryota</taxon>
        <taxon>Viridiplantae</taxon>
        <taxon>Streptophyta</taxon>
        <taxon>Embryophyta</taxon>
        <taxon>Tracheophyta</taxon>
        <taxon>Spermatophyta</taxon>
        <taxon>Magnoliopsida</taxon>
        <taxon>Liliopsida</taxon>
        <taxon>Zosteraceae</taxon>
        <taxon>Zostera</taxon>
    </lineage>
</organism>
<dbReference type="SUPFAM" id="SSF48452">
    <property type="entry name" value="TPR-like"/>
    <property type="match status" value="2"/>
</dbReference>
<protein>
    <recommendedName>
        <fullName evidence="2">J domain-containing protein</fullName>
    </recommendedName>
</protein>